<protein>
    <submittedName>
        <fullName evidence="4">Uncharacterized protein LOC111241785</fullName>
    </submittedName>
</protein>
<evidence type="ECO:0000313" key="3">
    <source>
        <dbReference type="Proteomes" id="UP000087766"/>
    </source>
</evidence>
<feature type="signal peptide" evidence="1">
    <location>
        <begin position="1"/>
        <end position="21"/>
    </location>
</feature>
<dbReference type="PANTHER" id="PTHR31589">
    <property type="entry name" value="PROTEIN, PUTATIVE (DUF239)-RELATED-RELATED"/>
    <property type="match status" value="1"/>
</dbReference>
<dbReference type="AlphaFoldDB" id="A0A3Q0F1N3"/>
<dbReference type="OrthoDB" id="1935425at2759"/>
<dbReference type="KEGG" id="vra:111241785"/>
<proteinExistence type="predicted"/>
<name>A0A3Q0F1N3_VIGRR</name>
<dbReference type="STRING" id="3916.A0A3Q0F1N3"/>
<evidence type="ECO:0000259" key="2">
    <source>
        <dbReference type="Pfam" id="PF14365"/>
    </source>
</evidence>
<feature type="domain" description="Neprosin activation peptide" evidence="2">
    <location>
        <begin position="46"/>
        <end position="107"/>
    </location>
</feature>
<evidence type="ECO:0000256" key="1">
    <source>
        <dbReference type="SAM" id="SignalP"/>
    </source>
</evidence>
<feature type="chain" id="PRO_5018246780" evidence="1">
    <location>
        <begin position="22"/>
        <end position="115"/>
    </location>
</feature>
<dbReference type="PANTHER" id="PTHR31589:SF223">
    <property type="entry name" value="PROTEIN, PUTATIVE (DUF239)-RELATED"/>
    <property type="match status" value="1"/>
</dbReference>
<reference evidence="4" key="2">
    <citation type="submission" date="2025-08" db="UniProtKB">
        <authorList>
            <consortium name="RefSeq"/>
        </authorList>
    </citation>
    <scope>IDENTIFICATION</scope>
    <source>
        <tissue evidence="4">Leaf</tissue>
    </source>
</reference>
<accession>A0A3Q0F1N3</accession>
<sequence length="115" mass="13459">MINTFIVVLCLVTSASPTVHCIQHTLKEEMELERQLKLINKPPLKTIHTKYGDTVDCIDINKQPAFDHPLLKNHKLQKKPSIRKPIEKSSMKKLQACRDGSFFKIWSILWSRRRH</sequence>
<dbReference type="RefSeq" id="XP_022637381.1">
    <property type="nucleotide sequence ID" value="XM_022781660.1"/>
</dbReference>
<dbReference type="Pfam" id="PF14365">
    <property type="entry name" value="Neprosin_AP"/>
    <property type="match status" value="1"/>
</dbReference>
<dbReference type="InterPro" id="IPR053168">
    <property type="entry name" value="Glutamic_endopeptidase"/>
</dbReference>
<dbReference type="Proteomes" id="UP000087766">
    <property type="component" value="Chromosome 6"/>
</dbReference>
<dbReference type="GeneID" id="111241785"/>
<dbReference type="InterPro" id="IPR025521">
    <property type="entry name" value="Neprosin_propep"/>
</dbReference>
<keyword evidence="3" id="KW-1185">Reference proteome</keyword>
<evidence type="ECO:0000313" key="4">
    <source>
        <dbReference type="RefSeq" id="XP_022637381.1"/>
    </source>
</evidence>
<reference evidence="3" key="1">
    <citation type="journal article" date="2014" name="Nat. Commun.">
        <title>Genome sequence of mungbean and insights into evolution within Vigna species.</title>
        <authorList>
            <person name="Kang Y.J."/>
            <person name="Kim S.K."/>
            <person name="Kim M.Y."/>
            <person name="Lestari P."/>
            <person name="Kim K.H."/>
            <person name="Ha B.K."/>
            <person name="Jun T.H."/>
            <person name="Hwang W.J."/>
            <person name="Lee T."/>
            <person name="Lee J."/>
            <person name="Shim S."/>
            <person name="Yoon M.Y."/>
            <person name="Jang Y.E."/>
            <person name="Han K.S."/>
            <person name="Taeprayoon P."/>
            <person name="Yoon N."/>
            <person name="Somta P."/>
            <person name="Tanya P."/>
            <person name="Kim K.S."/>
            <person name="Gwag J.G."/>
            <person name="Moon J.K."/>
            <person name="Lee Y.H."/>
            <person name="Park B.S."/>
            <person name="Bombarely A."/>
            <person name="Doyle J.J."/>
            <person name="Jackson S.A."/>
            <person name="Schafleitner R."/>
            <person name="Srinives P."/>
            <person name="Varshney R.K."/>
            <person name="Lee S.H."/>
        </authorList>
    </citation>
    <scope>NUCLEOTIDE SEQUENCE [LARGE SCALE GENOMIC DNA]</scope>
    <source>
        <strain evidence="3">cv. VC1973A</strain>
    </source>
</reference>
<organism evidence="3 4">
    <name type="scientific">Vigna radiata var. radiata</name>
    <name type="common">Mung bean</name>
    <name type="synonym">Phaseolus aureus</name>
    <dbReference type="NCBI Taxonomy" id="3916"/>
    <lineage>
        <taxon>Eukaryota</taxon>
        <taxon>Viridiplantae</taxon>
        <taxon>Streptophyta</taxon>
        <taxon>Embryophyta</taxon>
        <taxon>Tracheophyta</taxon>
        <taxon>Spermatophyta</taxon>
        <taxon>Magnoliopsida</taxon>
        <taxon>eudicotyledons</taxon>
        <taxon>Gunneridae</taxon>
        <taxon>Pentapetalae</taxon>
        <taxon>rosids</taxon>
        <taxon>fabids</taxon>
        <taxon>Fabales</taxon>
        <taxon>Fabaceae</taxon>
        <taxon>Papilionoideae</taxon>
        <taxon>50 kb inversion clade</taxon>
        <taxon>NPAAA clade</taxon>
        <taxon>indigoferoid/millettioid clade</taxon>
        <taxon>Phaseoleae</taxon>
        <taxon>Vigna</taxon>
    </lineage>
</organism>
<keyword evidence="1" id="KW-0732">Signal</keyword>
<gene>
    <name evidence="4" type="primary">LOC111241785</name>
</gene>